<evidence type="ECO:0000256" key="6">
    <source>
        <dbReference type="ARBA" id="ARBA00022857"/>
    </source>
</evidence>
<dbReference type="CDD" id="cd08939">
    <property type="entry name" value="KDSR-like_SDR_c"/>
    <property type="match status" value="1"/>
</dbReference>
<feature type="compositionally biased region" description="Basic and acidic residues" evidence="12">
    <location>
        <begin position="365"/>
        <end position="374"/>
    </location>
</feature>
<dbReference type="PANTHER" id="PTHR43550">
    <property type="entry name" value="3-KETODIHYDROSPHINGOSINE REDUCTASE"/>
    <property type="match status" value="1"/>
</dbReference>
<keyword evidence="13" id="KW-0472">Membrane</keyword>
<evidence type="ECO:0000256" key="9">
    <source>
        <dbReference type="ARBA" id="ARBA00023098"/>
    </source>
</evidence>
<evidence type="ECO:0000256" key="10">
    <source>
        <dbReference type="ARBA" id="ARBA00026112"/>
    </source>
</evidence>
<dbReference type="InterPro" id="IPR020904">
    <property type="entry name" value="Sc_DH/Rdtase_CS"/>
</dbReference>
<dbReference type="GO" id="GO:0006666">
    <property type="term" value="P:3-keto-sphinganine metabolic process"/>
    <property type="evidence" value="ECO:0007669"/>
    <property type="project" value="InterPro"/>
</dbReference>
<dbReference type="InterPro" id="IPR045022">
    <property type="entry name" value="KDSR-like"/>
</dbReference>
<dbReference type="Gene3D" id="1.10.287.1490">
    <property type="match status" value="1"/>
</dbReference>
<evidence type="ECO:0000256" key="13">
    <source>
        <dbReference type="SAM" id="Phobius"/>
    </source>
</evidence>
<dbReference type="Pfam" id="PF00106">
    <property type="entry name" value="adh_short"/>
    <property type="match status" value="1"/>
</dbReference>
<dbReference type="FunFam" id="3.40.50.720:FF:000468">
    <property type="entry name" value="Short-chain dehydrogenase, putative"/>
    <property type="match status" value="1"/>
</dbReference>
<keyword evidence="4" id="KW-0547">Nucleotide-binding</keyword>
<proteinExistence type="predicted"/>
<dbReference type="EC" id="1.1.1.102" evidence="10"/>
<gene>
    <name evidence="14" type="primary">TSC10_2</name>
    <name evidence="14" type="ORF">FOL46_002677</name>
</gene>
<dbReference type="GO" id="GO:0030148">
    <property type="term" value="P:sphingolipid biosynthetic process"/>
    <property type="evidence" value="ECO:0007669"/>
    <property type="project" value="InterPro"/>
</dbReference>
<protein>
    <recommendedName>
        <fullName evidence="10">3-dehydrosphinganine reductase</fullName>
        <ecNumber evidence="10">1.1.1.102</ecNumber>
    </recommendedName>
</protein>
<comment type="caution">
    <text evidence="14">The sequence shown here is derived from an EMBL/GenBank/DDBJ whole genome shotgun (WGS) entry which is preliminary data.</text>
</comment>
<keyword evidence="5" id="KW-0256">Endoplasmic reticulum</keyword>
<evidence type="ECO:0000256" key="8">
    <source>
        <dbReference type="ARBA" id="ARBA00023002"/>
    </source>
</evidence>
<feature type="coiled-coil region" evidence="11">
    <location>
        <begin position="910"/>
        <end position="1047"/>
    </location>
</feature>
<dbReference type="InterPro" id="IPR002347">
    <property type="entry name" value="SDR_fam"/>
</dbReference>
<evidence type="ECO:0000256" key="4">
    <source>
        <dbReference type="ARBA" id="ARBA00022741"/>
    </source>
</evidence>
<dbReference type="InterPro" id="IPR036291">
    <property type="entry name" value="NAD(P)-bd_dom_sf"/>
</dbReference>
<evidence type="ECO:0000256" key="1">
    <source>
        <dbReference type="ARBA" id="ARBA00004240"/>
    </source>
</evidence>
<evidence type="ECO:0000313" key="15">
    <source>
        <dbReference type="Proteomes" id="UP000572268"/>
    </source>
</evidence>
<feature type="region of interest" description="Disordered" evidence="12">
    <location>
        <begin position="1182"/>
        <end position="1203"/>
    </location>
</feature>
<dbReference type="GO" id="GO:0047560">
    <property type="term" value="F:3-dehydrosphinganine reductase activity"/>
    <property type="evidence" value="ECO:0007669"/>
    <property type="project" value="UniProtKB-EC"/>
</dbReference>
<feature type="region of interest" description="Disordered" evidence="12">
    <location>
        <begin position="362"/>
        <end position="382"/>
    </location>
</feature>
<keyword evidence="11" id="KW-0175">Coiled coil</keyword>
<feature type="region of interest" description="Disordered" evidence="12">
    <location>
        <begin position="733"/>
        <end position="755"/>
    </location>
</feature>
<feature type="region of interest" description="Disordered" evidence="12">
    <location>
        <begin position="435"/>
        <end position="482"/>
    </location>
</feature>
<name>A0A7J6M7M9_PEROL</name>
<dbReference type="Gene3D" id="3.40.50.720">
    <property type="entry name" value="NAD(P)-binding Rossmann-like Domain"/>
    <property type="match status" value="1"/>
</dbReference>
<feature type="coiled-coil region" evidence="11">
    <location>
        <begin position="639"/>
        <end position="718"/>
    </location>
</feature>
<feature type="compositionally biased region" description="Basic and acidic residues" evidence="12">
    <location>
        <begin position="1069"/>
        <end position="1078"/>
    </location>
</feature>
<keyword evidence="9" id="KW-0443">Lipid metabolism</keyword>
<evidence type="ECO:0000256" key="5">
    <source>
        <dbReference type="ARBA" id="ARBA00022824"/>
    </source>
</evidence>
<dbReference type="PROSITE" id="PS00061">
    <property type="entry name" value="ADH_SHORT"/>
    <property type="match status" value="1"/>
</dbReference>
<feature type="region of interest" description="Disordered" evidence="12">
    <location>
        <begin position="1622"/>
        <end position="1648"/>
    </location>
</feature>
<keyword evidence="7" id="KW-0746">Sphingolipid metabolism</keyword>
<comment type="pathway">
    <text evidence="3">Sphingolipid metabolism.</text>
</comment>
<keyword evidence="8" id="KW-0560">Oxidoreductase</keyword>
<evidence type="ECO:0000313" key="14">
    <source>
        <dbReference type="EMBL" id="KAF4667140.1"/>
    </source>
</evidence>
<dbReference type="PANTHER" id="PTHR43550:SF3">
    <property type="entry name" value="3-KETODIHYDROSPHINGOSINE REDUCTASE"/>
    <property type="match status" value="1"/>
</dbReference>
<dbReference type="Proteomes" id="UP000572268">
    <property type="component" value="Unassembled WGS sequence"/>
</dbReference>
<dbReference type="SUPFAM" id="SSF51735">
    <property type="entry name" value="NAD(P)-binding Rossmann-fold domains"/>
    <property type="match status" value="1"/>
</dbReference>
<feature type="region of interest" description="Disordered" evidence="12">
    <location>
        <begin position="1064"/>
        <end position="1093"/>
    </location>
</feature>
<evidence type="ECO:0000256" key="12">
    <source>
        <dbReference type="SAM" id="MobiDB-lite"/>
    </source>
</evidence>
<comment type="pathway">
    <text evidence="2">Lipid metabolism; sphingolipid metabolism.</text>
</comment>
<dbReference type="GO" id="GO:0000166">
    <property type="term" value="F:nucleotide binding"/>
    <property type="evidence" value="ECO:0007669"/>
    <property type="project" value="UniProtKB-KW"/>
</dbReference>
<dbReference type="GO" id="GO:0005789">
    <property type="term" value="C:endoplasmic reticulum membrane"/>
    <property type="evidence" value="ECO:0007669"/>
    <property type="project" value="TreeGrafter"/>
</dbReference>
<comment type="subcellular location">
    <subcellularLocation>
        <location evidence="1">Endoplasmic reticulum</location>
    </subcellularLocation>
</comment>
<feature type="coiled-coil region" evidence="11">
    <location>
        <begin position="382"/>
        <end position="423"/>
    </location>
</feature>
<evidence type="ECO:0000256" key="11">
    <source>
        <dbReference type="SAM" id="Coils"/>
    </source>
</evidence>
<feature type="region of interest" description="Disordered" evidence="12">
    <location>
        <begin position="1107"/>
        <end position="1141"/>
    </location>
</feature>
<keyword evidence="6" id="KW-0521">NADP</keyword>
<evidence type="ECO:0000256" key="3">
    <source>
        <dbReference type="ARBA" id="ARBA00004991"/>
    </source>
</evidence>
<feature type="compositionally biased region" description="Basic and acidic residues" evidence="12">
    <location>
        <begin position="1622"/>
        <end position="1633"/>
    </location>
</feature>
<keyword evidence="13" id="KW-0812">Transmembrane</keyword>
<feature type="coiled-coil region" evidence="11">
    <location>
        <begin position="809"/>
        <end position="882"/>
    </location>
</feature>
<sequence length="1648" mass="184203">MWSDWLYGFGGLFLIIAAMSYAFKRGRYQSVKGLHVCIPGGSCGIGLAVAKRCASEGARKVTIIARRLEVLEEAAEEIQAVNSECEVAAVSCDITDPKKVDRMFEKDIDADSIDWLVNCAGMSLPGLAEETSVKDIMAELNINYLGSVFMARKVLPSMKEKGRGRIAFVSSQAAQIGVYGFASYSGSKFAIRGYAETLRQETEVHNVQVSIIYPPDTRTPGFERENTRKPEITKLISSTSGLVEPETVAKAVVDGVSRGDFNIWCGFEGFGLSQISAGMTPPNSLLHGVFQAISASLLKLISFFVVMQLDWVVGANEKKPYKRPVTKLDEGSLFSFLICYLVNDLGVDTGISQVCIQASSSTPREAFDPSDENRAYPIANGADGVRNERDEALRKIKLLERNLANLRTSAAKTARELELTNQEIVESARYRLEAESWSDSEGEGKPRDGEDPSEGPRGRERLQASHWPVAAAGGKKAEDSERLKQATEGYCVQTKALLRRSIAATDVVVADMIRARKDAGRHKAKSEQLERTVYKLDAMLKQSHARRHGQPQAKILLRKWILRQKRTLVTAVVRCWSAYTRQAITSRVTAEADIRNRRCSALSRTTLQSWRRCAEGPRGQLAVLSPSEPGVDIATTTQTAALEEEIVLLKATRDQLEADKAGLRVECERASKELRERETELRAVQEAAIGTSSLASDLAAERERSASLEARLEDTAAKVAEFQAMLERNQARAPAMEEKASSVTGESPDASPEVEQLRTRIEGLELELERAEGRRRAGEEGLLIESSKEDEIEDTREKWAQYQKTQLKLASLKEDLQGQLRVNEELKASSSAEKEAMLKELEGLRAEMANLAEANEELRRAAEGLQAREDQLNRRLALSREEAEVSKALLWFVSVLHISRGGMDQRARLAEDLQSKVGELQDKLNAVEEEKKRSAEALTSARDALMARVKGLEIQLKGYEEERESSRSEKERMEEETEKLKASLYEVRKENERQAKEAADSLDEAMAKMERERQELRSDKANLQKEIDEARARLEVSEEQLRETQEVEERTKVDNEKVVESLRSQLGSLREEHARSVDEMNGSHQKEVESLTATVDALETKIRDMKVAEEKGEMADDEQRRKLQSELEELERRSAEREAELEREVAEMSRQLEAVKEELQEKASDLASRVGRLEEQTALCDEAKRELSTERTERVAVEERSQKTEEELQEVMARVEEADRKVSDLEEALKRALSEKAQLLEENVVLGERIGAFEESSAGEEALVSQLNEAKAQLQSLQADNQKQVERMEELEASKKTLADDIWKQEVCLKEAEEGRQKAETALHKTEAELSSSRAQLEEMVVRAAGGVDALENSKKRCEELERALREATATGDAREQEMSQECSRLREAIAEMEGQLTEAIRLSEEKSEEMKSLQKTIDTLRETIHHGEGEKKAGRLLAALKKSIDEVRSVVEGKESALATLENQIGKLKSKLAEEDALQRELCKELEEARQEIELLKERAEIDTAVHEEVAGLQEEADAAREHIADLNRQLNEAQDEISRLTEAMREVEGSIEARAASSDKLINEQRESHAATVQNLEEDKRATEVIVKERGMEIARLEELLKSAEGASEDLKGSVETLQRRLSEATEREAASEAELVGRVEGSLEG</sequence>
<accession>A0A7J6M7M9</accession>
<organism evidence="14 15">
    <name type="scientific">Perkinsus olseni</name>
    <name type="common">Perkinsus atlanticus</name>
    <dbReference type="NCBI Taxonomy" id="32597"/>
    <lineage>
        <taxon>Eukaryota</taxon>
        <taxon>Sar</taxon>
        <taxon>Alveolata</taxon>
        <taxon>Perkinsozoa</taxon>
        <taxon>Perkinsea</taxon>
        <taxon>Perkinsida</taxon>
        <taxon>Perkinsidae</taxon>
        <taxon>Perkinsus</taxon>
    </lineage>
</organism>
<feature type="transmembrane region" description="Helical" evidence="13">
    <location>
        <begin position="6"/>
        <end position="23"/>
    </location>
</feature>
<evidence type="ECO:0000256" key="2">
    <source>
        <dbReference type="ARBA" id="ARBA00004760"/>
    </source>
</evidence>
<feature type="compositionally biased region" description="Basic and acidic residues" evidence="12">
    <location>
        <begin position="442"/>
        <end position="463"/>
    </location>
</feature>
<dbReference type="PRINTS" id="PR00081">
    <property type="entry name" value="GDHRDH"/>
</dbReference>
<dbReference type="EMBL" id="JABANN010000188">
    <property type="protein sequence ID" value="KAF4667140.1"/>
    <property type="molecule type" value="Genomic_DNA"/>
</dbReference>
<keyword evidence="13" id="KW-1133">Transmembrane helix</keyword>
<evidence type="ECO:0000256" key="7">
    <source>
        <dbReference type="ARBA" id="ARBA00022919"/>
    </source>
</evidence>
<reference evidence="14 15" key="1">
    <citation type="submission" date="2020-04" db="EMBL/GenBank/DDBJ databases">
        <title>Perkinsus olseni comparative genomics.</title>
        <authorList>
            <person name="Bogema D.R."/>
        </authorList>
    </citation>
    <scope>NUCLEOTIDE SEQUENCE [LARGE SCALE GENOMIC DNA]</scope>
    <source>
        <strain evidence="14">ATCC PRA-31</strain>
    </source>
</reference>